<evidence type="ECO:0000256" key="1">
    <source>
        <dbReference type="SAM" id="Phobius"/>
    </source>
</evidence>
<keyword evidence="1" id="KW-0812">Transmembrane</keyword>
<feature type="transmembrane region" description="Helical" evidence="1">
    <location>
        <begin position="52"/>
        <end position="79"/>
    </location>
</feature>
<organism evidence="2 3">
    <name type="scientific">Solea senegalensis</name>
    <name type="common">Senegalese sole</name>
    <dbReference type="NCBI Taxonomy" id="28829"/>
    <lineage>
        <taxon>Eukaryota</taxon>
        <taxon>Metazoa</taxon>
        <taxon>Chordata</taxon>
        <taxon>Craniata</taxon>
        <taxon>Vertebrata</taxon>
        <taxon>Euteleostomi</taxon>
        <taxon>Actinopterygii</taxon>
        <taxon>Neopterygii</taxon>
        <taxon>Teleostei</taxon>
        <taxon>Neoteleostei</taxon>
        <taxon>Acanthomorphata</taxon>
        <taxon>Carangaria</taxon>
        <taxon>Pleuronectiformes</taxon>
        <taxon>Pleuronectoidei</taxon>
        <taxon>Soleidae</taxon>
        <taxon>Solea</taxon>
    </lineage>
</organism>
<evidence type="ECO:0000313" key="3">
    <source>
        <dbReference type="Proteomes" id="UP000693946"/>
    </source>
</evidence>
<keyword evidence="1" id="KW-0472">Membrane</keyword>
<evidence type="ECO:0000313" key="2">
    <source>
        <dbReference type="EMBL" id="KAG7482599.1"/>
    </source>
</evidence>
<sequence>MKNLSILSLESRALLSSASLLPHVLSDEVEQFILPVSFPSCSPLLSLPSLPLLFHLILILILIRLLLSTHCCTWLWFVLRYEGNQNWRRSLMLLPQQLIHEDRPGSGFSSGLPTDTRSSPWTLAILKQRKSVMAVDKSNYINSEQ</sequence>
<gene>
    <name evidence="2" type="ORF">JOB18_025509</name>
</gene>
<dbReference type="EMBL" id="JAGKHQ010000019">
    <property type="protein sequence ID" value="KAG7482599.1"/>
    <property type="molecule type" value="Genomic_DNA"/>
</dbReference>
<keyword evidence="1" id="KW-1133">Transmembrane helix</keyword>
<comment type="caution">
    <text evidence="2">The sequence shown here is derived from an EMBL/GenBank/DDBJ whole genome shotgun (WGS) entry which is preliminary data.</text>
</comment>
<accession>A0AAV6Q6C9</accession>
<keyword evidence="3" id="KW-1185">Reference proteome</keyword>
<reference evidence="2 3" key="1">
    <citation type="journal article" date="2021" name="Sci. Rep.">
        <title>Chromosome anchoring in Senegalese sole (Solea senegalensis) reveals sex-associated markers and genome rearrangements in flatfish.</title>
        <authorList>
            <person name="Guerrero-Cozar I."/>
            <person name="Gomez-Garrido J."/>
            <person name="Berbel C."/>
            <person name="Martinez-Blanch J.F."/>
            <person name="Alioto T."/>
            <person name="Claros M.G."/>
            <person name="Gagnaire P.A."/>
            <person name="Manchado M."/>
        </authorList>
    </citation>
    <scope>NUCLEOTIDE SEQUENCE [LARGE SCALE GENOMIC DNA]</scope>
    <source>
        <strain evidence="2">Sse05_10M</strain>
    </source>
</reference>
<name>A0AAV6Q6C9_SOLSE</name>
<dbReference type="AlphaFoldDB" id="A0AAV6Q6C9"/>
<protein>
    <submittedName>
        <fullName evidence="2">Uncharacterized protein</fullName>
    </submittedName>
</protein>
<proteinExistence type="predicted"/>
<dbReference type="Proteomes" id="UP000693946">
    <property type="component" value="Linkage Group LG7"/>
</dbReference>